<name>A0A6J5KKD1_9CAUD</name>
<reference evidence="2" key="1">
    <citation type="submission" date="2020-04" db="EMBL/GenBank/DDBJ databases">
        <authorList>
            <person name="Chiriac C."/>
            <person name="Salcher M."/>
            <person name="Ghai R."/>
            <person name="Kavagutti S V."/>
        </authorList>
    </citation>
    <scope>NUCLEOTIDE SEQUENCE</scope>
</reference>
<dbReference type="EMBL" id="LR796147">
    <property type="protein sequence ID" value="CAB4121397.1"/>
    <property type="molecule type" value="Genomic_DNA"/>
</dbReference>
<evidence type="ECO:0000313" key="2">
    <source>
        <dbReference type="EMBL" id="CAB4121397.1"/>
    </source>
</evidence>
<protein>
    <submittedName>
        <fullName evidence="2">Uncharacterized protein</fullName>
    </submittedName>
</protein>
<feature type="coiled-coil region" evidence="1">
    <location>
        <begin position="25"/>
        <end position="52"/>
    </location>
</feature>
<accession>A0A6J5KKD1</accession>
<keyword evidence="1" id="KW-0175">Coiled coil</keyword>
<gene>
    <name evidence="2" type="ORF">UFOVP11_1</name>
</gene>
<feature type="non-terminal residue" evidence="2">
    <location>
        <position position="1"/>
    </location>
</feature>
<proteinExistence type="predicted"/>
<evidence type="ECO:0000256" key="1">
    <source>
        <dbReference type="SAM" id="Coils"/>
    </source>
</evidence>
<organism evidence="2">
    <name type="scientific">uncultured Caudovirales phage</name>
    <dbReference type="NCBI Taxonomy" id="2100421"/>
    <lineage>
        <taxon>Viruses</taxon>
        <taxon>Duplodnaviria</taxon>
        <taxon>Heunggongvirae</taxon>
        <taxon>Uroviricota</taxon>
        <taxon>Caudoviricetes</taxon>
        <taxon>Peduoviridae</taxon>
        <taxon>Maltschvirus</taxon>
        <taxon>Maltschvirus maltsch</taxon>
    </lineage>
</organism>
<sequence>PIEMADAMEGRARVRRKITNREDTGDRLSDQLEQAATMLRQQQAEIEALKAHPAELTDEEINEIAKIHYWTMNEECKFDAISFARAILRKAQER</sequence>